<keyword evidence="3" id="KW-1185">Reference proteome</keyword>
<accession>A0ABS4WIR0</accession>
<dbReference type="EMBL" id="JAGIOE010000001">
    <property type="protein sequence ID" value="MBP2376102.1"/>
    <property type="molecule type" value="Genomic_DNA"/>
</dbReference>
<evidence type="ECO:0000259" key="1">
    <source>
        <dbReference type="Pfam" id="PF01869"/>
    </source>
</evidence>
<dbReference type="Pfam" id="PF01869">
    <property type="entry name" value="BcrAD_BadFG"/>
    <property type="match status" value="1"/>
</dbReference>
<dbReference type="CDD" id="cd24007">
    <property type="entry name" value="ASKHA_NBD_eukNAGK-like"/>
    <property type="match status" value="1"/>
</dbReference>
<protein>
    <submittedName>
        <fullName evidence="2">N-acetylglucosamine kinase-like BadF-type ATPase</fullName>
    </submittedName>
</protein>
<dbReference type="Proteomes" id="UP000766570">
    <property type="component" value="Unassembled WGS sequence"/>
</dbReference>
<dbReference type="InterPro" id="IPR043129">
    <property type="entry name" value="ATPase_NBD"/>
</dbReference>
<evidence type="ECO:0000313" key="3">
    <source>
        <dbReference type="Proteomes" id="UP000766570"/>
    </source>
</evidence>
<name>A0ABS4WIR0_9MICC</name>
<evidence type="ECO:0000313" key="2">
    <source>
        <dbReference type="EMBL" id="MBP2376102.1"/>
    </source>
</evidence>
<feature type="domain" description="ATPase BadF/BadG/BcrA/BcrD type" evidence="1">
    <location>
        <begin position="12"/>
        <end position="272"/>
    </location>
</feature>
<dbReference type="RefSeq" id="WP_209910626.1">
    <property type="nucleotide sequence ID" value="NZ_BAAAMI010000003.1"/>
</dbReference>
<gene>
    <name evidence="2" type="ORF">JOF46_004014</name>
</gene>
<proteinExistence type="predicted"/>
<reference evidence="2 3" key="1">
    <citation type="submission" date="2021-03" db="EMBL/GenBank/DDBJ databases">
        <title>Sequencing the genomes of 1000 actinobacteria strains.</title>
        <authorList>
            <person name="Klenk H.-P."/>
        </authorList>
    </citation>
    <scope>NUCLEOTIDE SEQUENCE [LARGE SCALE GENOMIC DNA]</scope>
    <source>
        <strain evidence="2 3">DSM 15454</strain>
    </source>
</reference>
<dbReference type="PANTHER" id="PTHR43190:SF3">
    <property type="entry name" value="N-ACETYL-D-GLUCOSAMINE KINASE"/>
    <property type="match status" value="1"/>
</dbReference>
<organism evidence="2 3">
    <name type="scientific">Paeniglutamicibacter psychrophenolicus</name>
    <dbReference type="NCBI Taxonomy" id="257454"/>
    <lineage>
        <taxon>Bacteria</taxon>
        <taxon>Bacillati</taxon>
        <taxon>Actinomycetota</taxon>
        <taxon>Actinomycetes</taxon>
        <taxon>Micrococcales</taxon>
        <taxon>Micrococcaceae</taxon>
        <taxon>Paeniglutamicibacter</taxon>
    </lineage>
</organism>
<dbReference type="PANTHER" id="PTHR43190">
    <property type="entry name" value="N-ACETYL-D-GLUCOSAMINE KINASE"/>
    <property type="match status" value="1"/>
</dbReference>
<sequence length="305" mass="31873">MSSSRQKPLALVGLDIGGTKTHAMAWSGGTRLAEAKSGSANVQNVSVETAKANIAEVFAALGAGHIDRVVAGAGGIDTEADAGFLRSLIAVHAPDAEILVVHDTRLVLAAGHASTGMAVILGTGSAAWGVNAEGKEGRAGGWGYLLGDEASGYWMGREAVRHTLREFNRGLAPGELGRRVLAANRVSSPDELIALFHGDTDRRYWAQQSPLVFEALATGDPDSAVIVGEAVEHVCQMLSDLSALLETQGPVIIGGGLGMHQPVYQEMLRHALGDMGLIEIRFLVLDPVEGTKFISDHSPMPATTA</sequence>
<dbReference type="SUPFAM" id="SSF53067">
    <property type="entry name" value="Actin-like ATPase domain"/>
    <property type="match status" value="2"/>
</dbReference>
<dbReference type="InterPro" id="IPR002731">
    <property type="entry name" value="ATPase_BadF"/>
</dbReference>
<dbReference type="Gene3D" id="3.30.420.40">
    <property type="match status" value="2"/>
</dbReference>
<dbReference type="InterPro" id="IPR052519">
    <property type="entry name" value="Euk-type_GlcNAc_Kinase"/>
</dbReference>
<comment type="caution">
    <text evidence="2">The sequence shown here is derived from an EMBL/GenBank/DDBJ whole genome shotgun (WGS) entry which is preliminary data.</text>
</comment>